<name>A0A067DLI8_CITSI</name>
<keyword evidence="9" id="KW-0472">Membrane</keyword>
<dbReference type="Pfam" id="PF18052">
    <property type="entry name" value="Rx_N"/>
    <property type="match status" value="1"/>
</dbReference>
<keyword evidence="3" id="KW-0812">Transmembrane</keyword>
<keyword evidence="5" id="KW-0677">Repeat</keyword>
<evidence type="ECO:0000256" key="11">
    <source>
        <dbReference type="ARBA" id="ARBA00023180"/>
    </source>
</evidence>
<dbReference type="SMR" id="A0A067DLI8"/>
<evidence type="ECO:0000256" key="8">
    <source>
        <dbReference type="ARBA" id="ARBA00022989"/>
    </source>
</evidence>
<evidence type="ECO:0000259" key="12">
    <source>
        <dbReference type="PROSITE" id="PS50011"/>
    </source>
</evidence>
<keyword evidence="4" id="KW-0732">Signal</keyword>
<evidence type="ECO:0000256" key="7">
    <source>
        <dbReference type="ARBA" id="ARBA00022821"/>
    </source>
</evidence>
<dbReference type="GO" id="GO:0016020">
    <property type="term" value="C:membrane"/>
    <property type="evidence" value="ECO:0000318"/>
    <property type="project" value="GO_Central"/>
</dbReference>
<keyword evidence="14" id="KW-1185">Reference proteome</keyword>
<dbReference type="InterPro" id="IPR041118">
    <property type="entry name" value="Rx_N"/>
</dbReference>
<comment type="subcellular location">
    <subcellularLocation>
        <location evidence="1">Membrane</location>
        <topology evidence="1">Single-pass membrane protein</topology>
    </subcellularLocation>
</comment>
<dbReference type="PaxDb" id="2711-XP_006478632.1"/>
<evidence type="ECO:0000256" key="6">
    <source>
        <dbReference type="ARBA" id="ARBA00022741"/>
    </source>
</evidence>
<dbReference type="InterPro" id="IPR000719">
    <property type="entry name" value="Prot_kinase_dom"/>
</dbReference>
<keyword evidence="2" id="KW-0433">Leucine-rich repeat</keyword>
<dbReference type="InterPro" id="IPR011009">
    <property type="entry name" value="Kinase-like_dom_sf"/>
</dbReference>
<dbReference type="eggNOG" id="ENOG502QW02">
    <property type="taxonomic scope" value="Eukaryota"/>
</dbReference>
<evidence type="ECO:0000313" key="13">
    <source>
        <dbReference type="EMBL" id="KDO39471.1"/>
    </source>
</evidence>
<evidence type="ECO:0000256" key="9">
    <source>
        <dbReference type="ARBA" id="ARBA00023136"/>
    </source>
</evidence>
<dbReference type="GO" id="GO:0006952">
    <property type="term" value="P:defense response"/>
    <property type="evidence" value="ECO:0007669"/>
    <property type="project" value="UniProtKB-KW"/>
</dbReference>
<accession>A0A067DLI8</accession>
<dbReference type="Gene3D" id="1.20.5.4130">
    <property type="match status" value="1"/>
</dbReference>
<keyword evidence="6" id="KW-0547">Nucleotide-binding</keyword>
<evidence type="ECO:0000256" key="3">
    <source>
        <dbReference type="ARBA" id="ARBA00022692"/>
    </source>
</evidence>
<evidence type="ECO:0000256" key="4">
    <source>
        <dbReference type="ARBA" id="ARBA00022729"/>
    </source>
</evidence>
<dbReference type="Gene3D" id="1.10.510.10">
    <property type="entry name" value="Transferase(Phosphotransferase) domain 1"/>
    <property type="match status" value="1"/>
</dbReference>
<dbReference type="PROSITE" id="PS50011">
    <property type="entry name" value="PROTEIN_KINASE_DOM"/>
    <property type="match status" value="1"/>
</dbReference>
<proteinExistence type="predicted"/>
<evidence type="ECO:0000256" key="2">
    <source>
        <dbReference type="ARBA" id="ARBA00022614"/>
    </source>
</evidence>
<dbReference type="FunFam" id="1.10.510.10:FF:000479">
    <property type="entry name" value="Leucine-rich repeat receptor-like protein kinase"/>
    <property type="match status" value="1"/>
</dbReference>
<sequence>MPKFTLGNSFRFGSKREIVSNFYSENIETILKKLTKDWLGQFARDAQIQADLIGWKKMMAKINKVLDDAIEKQTKEESVKIWLGKLQHLACDVDFLLDEFQTEAFQRMLLQDGVDDAVDKSEDSTAMSKVKEVNARLQDIAWQINVLGLKASSGGKSKNVRQRFPTTPSLLLAAVRGGGQNRGPTIFSPLIEKEDLAFLEKEDCSASLEKIRSRASGEIYIAELPESNGKMIAIKKVKQVDNSLLNIKMRQVRAEIMTAGQIRHRNIVPLLAHMVRPDCHLLVSEFMKNGSLLEILNDVSQGRRELEWLARHRIARGIVSGLEYLHMYHRPRIIHRNITPSSVLIDDDMEARIADFGLARLMPDGHAQVSTSIVAGTVGYIAPEYHQTLKFSEKCDIYSFGVLLAVLVMGKLPSDDFFQHTEEKSLVRWMRNVMTSENPNRAIDSKLLGNGYEEQMLLVLKIACFCTLDDPEERPNSKDVRSMLSDTALIKDVDFLKMHKRMDFDNDDCVELIQQEIYTEWLSSLDSYNPL</sequence>
<dbReference type="InterPro" id="IPR051564">
    <property type="entry name" value="LRR_receptor-like_kinase"/>
</dbReference>
<keyword evidence="10" id="KW-0675">Receptor</keyword>
<dbReference type="Gene3D" id="3.30.200.20">
    <property type="entry name" value="Phosphorylase Kinase, domain 1"/>
    <property type="match status" value="1"/>
</dbReference>
<keyword evidence="8" id="KW-1133">Transmembrane helix</keyword>
<evidence type="ECO:0000256" key="1">
    <source>
        <dbReference type="ARBA" id="ARBA00004167"/>
    </source>
</evidence>
<dbReference type="EMBL" id="KK786557">
    <property type="protein sequence ID" value="KDO39471.1"/>
    <property type="molecule type" value="Genomic_DNA"/>
</dbReference>
<dbReference type="PANTHER" id="PTHR48055">
    <property type="entry name" value="LEUCINE-RICH REPEAT RECEPTOR PROTEIN KINASE EMS1"/>
    <property type="match status" value="1"/>
</dbReference>
<dbReference type="PANTHER" id="PTHR48055:SF22">
    <property type="entry name" value="LEUCINE-RICH REPEAT RECEPTOR-LIKE SERINE_THREONINE_TYROSINE-PROTEIN KINASE SOBIR1"/>
    <property type="match status" value="1"/>
</dbReference>
<evidence type="ECO:0000256" key="5">
    <source>
        <dbReference type="ARBA" id="ARBA00022737"/>
    </source>
</evidence>
<keyword evidence="7" id="KW-0611">Plant defense</keyword>
<evidence type="ECO:0000313" key="14">
    <source>
        <dbReference type="Proteomes" id="UP000027120"/>
    </source>
</evidence>
<dbReference type="AlphaFoldDB" id="A0A067DLI8"/>
<gene>
    <name evidence="13" type="ORF">CISIN_1g009595mg</name>
</gene>
<dbReference type="Proteomes" id="UP000027120">
    <property type="component" value="Unassembled WGS sequence"/>
</dbReference>
<reference evidence="13 14" key="1">
    <citation type="submission" date="2014-04" db="EMBL/GenBank/DDBJ databases">
        <authorList>
            <consortium name="International Citrus Genome Consortium"/>
            <person name="Gmitter F."/>
            <person name="Chen C."/>
            <person name="Farmerie W."/>
            <person name="Harkins T."/>
            <person name="Desany B."/>
            <person name="Mohiuddin M."/>
            <person name="Kodira C."/>
            <person name="Borodovsky M."/>
            <person name="Lomsadze A."/>
            <person name="Burns P."/>
            <person name="Jenkins J."/>
            <person name="Prochnik S."/>
            <person name="Shu S."/>
            <person name="Chapman J."/>
            <person name="Pitluck S."/>
            <person name="Schmutz J."/>
            <person name="Rokhsar D."/>
        </authorList>
    </citation>
    <scope>NUCLEOTIDE SEQUENCE</scope>
</reference>
<feature type="domain" description="Protein kinase" evidence="12">
    <location>
        <begin position="205"/>
        <end position="489"/>
    </location>
</feature>
<protein>
    <recommendedName>
        <fullName evidence="12">Protein kinase domain-containing protein</fullName>
    </recommendedName>
</protein>
<dbReference type="Pfam" id="PF00069">
    <property type="entry name" value="Pkinase"/>
    <property type="match status" value="1"/>
</dbReference>
<dbReference type="GO" id="GO:0004674">
    <property type="term" value="F:protein serine/threonine kinase activity"/>
    <property type="evidence" value="ECO:0000318"/>
    <property type="project" value="GO_Central"/>
</dbReference>
<dbReference type="GO" id="GO:0005524">
    <property type="term" value="F:ATP binding"/>
    <property type="evidence" value="ECO:0007669"/>
    <property type="project" value="InterPro"/>
</dbReference>
<dbReference type="STRING" id="2711.A0A067DLI8"/>
<dbReference type="SUPFAM" id="SSF56112">
    <property type="entry name" value="Protein kinase-like (PK-like)"/>
    <property type="match status" value="1"/>
</dbReference>
<keyword evidence="11" id="KW-0325">Glycoprotein</keyword>
<organism evidence="13 14">
    <name type="scientific">Citrus sinensis</name>
    <name type="common">Sweet orange</name>
    <name type="synonym">Citrus aurantium var. sinensis</name>
    <dbReference type="NCBI Taxonomy" id="2711"/>
    <lineage>
        <taxon>Eukaryota</taxon>
        <taxon>Viridiplantae</taxon>
        <taxon>Streptophyta</taxon>
        <taxon>Embryophyta</taxon>
        <taxon>Tracheophyta</taxon>
        <taxon>Spermatophyta</taxon>
        <taxon>Magnoliopsida</taxon>
        <taxon>eudicotyledons</taxon>
        <taxon>Gunneridae</taxon>
        <taxon>Pentapetalae</taxon>
        <taxon>rosids</taxon>
        <taxon>malvids</taxon>
        <taxon>Sapindales</taxon>
        <taxon>Rutaceae</taxon>
        <taxon>Aurantioideae</taxon>
        <taxon>Citrus</taxon>
    </lineage>
</organism>
<evidence type="ECO:0000256" key="10">
    <source>
        <dbReference type="ARBA" id="ARBA00023170"/>
    </source>
</evidence>